<dbReference type="AlphaFoldDB" id="A0A6S7JJC1"/>
<dbReference type="EMBL" id="CACRXK020017179">
    <property type="protein sequence ID" value="CAB4030851.1"/>
    <property type="molecule type" value="Genomic_DNA"/>
</dbReference>
<evidence type="ECO:0000313" key="3">
    <source>
        <dbReference type="Proteomes" id="UP001152795"/>
    </source>
</evidence>
<comment type="caution">
    <text evidence="2">The sequence shown here is derived from an EMBL/GenBank/DDBJ whole genome shotgun (WGS) entry which is preliminary data.</text>
</comment>
<proteinExistence type="predicted"/>
<dbReference type="Proteomes" id="UP001152795">
    <property type="component" value="Unassembled WGS sequence"/>
</dbReference>
<sequence>MECGIAKKIWGRSSEYGIQYKFMICDGDNKAYSSIWDMYGCCDLCEKWENMDKRSKEYKKWVESDDYQKWRESHNSGEVECDRAMKLDCIGHVQKRMGTHLRDLRKRKKNPERWKVSQGQDKFCPDGNDSWCSYKRQGTLERKDHHLDPVFLDLLLPEFKRLSEYSLLLRCLPGYSQNVNESLNSLVWNRAPKHRFKGPKSVEIAAMSAVLQFNSGASSRYQVMEAAGIPAGVFTSQGSAKKDKTRIFHSAKKAATCEKVRRRKIRQAKLAADMRDEGECSYSSGKFRSSGSSGVRKLG</sequence>
<evidence type="ECO:0000313" key="2">
    <source>
        <dbReference type="EMBL" id="CAB4030851.1"/>
    </source>
</evidence>
<keyword evidence="3" id="KW-1185">Reference proteome</keyword>
<feature type="region of interest" description="Disordered" evidence="1">
    <location>
        <begin position="268"/>
        <end position="299"/>
    </location>
</feature>
<feature type="compositionally biased region" description="Low complexity" evidence="1">
    <location>
        <begin position="281"/>
        <end position="299"/>
    </location>
</feature>
<protein>
    <submittedName>
        <fullName evidence="2">Uncharacterized protein</fullName>
    </submittedName>
</protein>
<gene>
    <name evidence="2" type="ORF">PACLA_8A005274</name>
</gene>
<dbReference type="PANTHER" id="PTHR33309:SF3">
    <property type="entry name" value="CCHC-TYPE DOMAIN-CONTAINING PROTEIN"/>
    <property type="match status" value="1"/>
</dbReference>
<dbReference type="OrthoDB" id="10060618at2759"/>
<dbReference type="PANTHER" id="PTHR33309">
    <property type="entry name" value="KERATIN, ULTRA HIGH-SULFUR MATRIX PROTEIN-LIKE"/>
    <property type="match status" value="1"/>
</dbReference>
<organism evidence="2 3">
    <name type="scientific">Paramuricea clavata</name>
    <name type="common">Red gorgonian</name>
    <name type="synonym">Violescent sea-whip</name>
    <dbReference type="NCBI Taxonomy" id="317549"/>
    <lineage>
        <taxon>Eukaryota</taxon>
        <taxon>Metazoa</taxon>
        <taxon>Cnidaria</taxon>
        <taxon>Anthozoa</taxon>
        <taxon>Octocorallia</taxon>
        <taxon>Malacalcyonacea</taxon>
        <taxon>Plexauridae</taxon>
        <taxon>Paramuricea</taxon>
    </lineage>
</organism>
<name>A0A6S7JJC1_PARCT</name>
<accession>A0A6S7JJC1</accession>
<reference evidence="2" key="1">
    <citation type="submission" date="2020-04" db="EMBL/GenBank/DDBJ databases">
        <authorList>
            <person name="Alioto T."/>
            <person name="Alioto T."/>
            <person name="Gomez Garrido J."/>
        </authorList>
    </citation>
    <scope>NUCLEOTIDE SEQUENCE</scope>
    <source>
        <strain evidence="2">A484AB</strain>
    </source>
</reference>
<evidence type="ECO:0000256" key="1">
    <source>
        <dbReference type="SAM" id="MobiDB-lite"/>
    </source>
</evidence>